<evidence type="ECO:0000256" key="2">
    <source>
        <dbReference type="ARBA" id="ARBA00023043"/>
    </source>
</evidence>
<dbReference type="AlphaFoldDB" id="A0A8S3T4K7"/>
<comment type="function">
    <text evidence="3">Plays an important role in regulating intracellular signaling events associated with erythroid terminal differentiation.</text>
</comment>
<dbReference type="OrthoDB" id="76098at2759"/>
<organism evidence="6 7">
    <name type="scientific">Mytilus edulis</name>
    <name type="common">Blue mussel</name>
    <dbReference type="NCBI Taxonomy" id="6550"/>
    <lineage>
        <taxon>Eukaryota</taxon>
        <taxon>Metazoa</taxon>
        <taxon>Spiralia</taxon>
        <taxon>Lophotrochozoa</taxon>
        <taxon>Mollusca</taxon>
        <taxon>Bivalvia</taxon>
        <taxon>Autobranchia</taxon>
        <taxon>Pteriomorphia</taxon>
        <taxon>Mytilida</taxon>
        <taxon>Mytiloidea</taxon>
        <taxon>Mytilidae</taxon>
        <taxon>Mytilinae</taxon>
        <taxon>Mytilus</taxon>
    </lineage>
</organism>
<dbReference type="InterPro" id="IPR036770">
    <property type="entry name" value="Ankyrin_rpt-contain_sf"/>
</dbReference>
<feature type="compositionally biased region" description="Acidic residues" evidence="5">
    <location>
        <begin position="253"/>
        <end position="269"/>
    </location>
</feature>
<evidence type="ECO:0000256" key="1">
    <source>
        <dbReference type="ARBA" id="ARBA00022737"/>
    </source>
</evidence>
<dbReference type="PANTHER" id="PTHR24197:SF44">
    <property type="entry name" value="ANKYRIN REPEAT DOMAIN-CONTAINING PROTEIN 54"/>
    <property type="match status" value="1"/>
</dbReference>
<reference evidence="6" key="1">
    <citation type="submission" date="2021-03" db="EMBL/GenBank/DDBJ databases">
        <authorList>
            <person name="Bekaert M."/>
        </authorList>
    </citation>
    <scope>NUCLEOTIDE SEQUENCE</scope>
</reference>
<keyword evidence="7" id="KW-1185">Reference proteome</keyword>
<evidence type="ECO:0000256" key="4">
    <source>
        <dbReference type="ARBA" id="ARBA00039237"/>
    </source>
</evidence>
<protein>
    <recommendedName>
        <fullName evidence="4">Ankyrin repeat domain-containing protein 54</fullName>
    </recommendedName>
</protein>
<sequence>MDSTSDSCFEETSSYEKCSKRRRLNVDINSNCYHPDLQNDGCQNTSNEHLQKTFNYGDGVKPETFKSIESIIHDLVLSTKPPNKSEEVKMYLETMLLGKHSKEKLKKSKELKDKSRVITDAERYIMAVLSVCSKEQRRELMKVTNKHHNDHVPLSLACKIEIWNWSSFWWSTARLTSMEEDLVRYLLENKADPTTNVGNCNLLMFSMKIFSYAPWPTFGYEEVEEDDEDEDDENNDDGNDNKTEEDCDKNKTDDDDDDDEDDEDDEEIEKDTLITLMLKKKNENIPAPFCPKLEIVKMLIDYGAVEKCSESQLYDIFKAVLPEESSNLIIINMAEELYEACLPLLLAKVPNIASLKNDQGMTLLGYELLHKDLIRKCKISSHLLRRLGRSDGSDINNANIIKYYPVCLPSEDMSDCIETNIDTVLKSCSVDQTTNNAVCLDDPGNYEYVHPVVFLASGGRRLLHTCLNKHKVPFQPKFDALEAAGAYYAKFGYYKDAMSCWNNADKIRQQKVSNRTKKIMKVEIIQNPINISPWEKEFQVKTLMAKKLLNPFEGDSNVSMEFVYLDMAENARITIKLVKKWQEKLIRSGNAPVITVNPPEKSIKSHLTCLNTCNSKKLDKNTNTRLAMLLKGALIHERLVGYGSHETLKAFEALSTEYYKLNQIKDFVSVVTYSFPYFLRYISQEETYIVRDYTKTETLSKFITNLTSIVLTETKCMQLTFDELMAIGKCFFLHYLGTPKIQRMFTDIAPLLVAVKVLDSYDKSEEQRTKFLKFMKRVVSDDLRNRVGQSLLHYVTPVVMDREAKDLEKEVSGSQKLVQILLSSGADPNTVDDYGMTPLHLAYRILLSVGSERETDQMNIIQALLVSGAHTDCIDAANRTPIWYSQTSSRPLCPVGTQSLQCLASAVIINSGVPYQGHLLPHIEKVVDLHKREANLVVGSSVKMSYNLVVGSSVKMSYNLVVGSSVKMSYNLVVGSSVKMSYNLVVGSSFKMSYNFVVGSSVKMSYNLVVGSSVKCHTTL</sequence>
<comment type="caution">
    <text evidence="6">The sequence shown here is derived from an EMBL/GenBank/DDBJ whole genome shotgun (WGS) entry which is preliminary data.</text>
</comment>
<accession>A0A8S3T4K7</accession>
<evidence type="ECO:0000313" key="6">
    <source>
        <dbReference type="EMBL" id="CAG2228341.1"/>
    </source>
</evidence>
<evidence type="ECO:0000313" key="7">
    <source>
        <dbReference type="Proteomes" id="UP000683360"/>
    </source>
</evidence>
<dbReference type="Gene3D" id="3.30.70.2850">
    <property type="match status" value="1"/>
</dbReference>
<dbReference type="Proteomes" id="UP000683360">
    <property type="component" value="Unassembled WGS sequence"/>
</dbReference>
<dbReference type="EMBL" id="CAJPWZ010001994">
    <property type="protein sequence ID" value="CAG2228341.1"/>
    <property type="molecule type" value="Genomic_DNA"/>
</dbReference>
<dbReference type="Gene3D" id="2.160.10.10">
    <property type="entry name" value="Hexapeptide repeat proteins"/>
    <property type="match status" value="1"/>
</dbReference>
<dbReference type="InterPro" id="IPR002110">
    <property type="entry name" value="Ankyrin_rpt"/>
</dbReference>
<dbReference type="PANTHER" id="PTHR24197">
    <property type="entry name" value="ANKYRIN REPEAT DOMAIN-CONTAINING PROTEIN 61"/>
    <property type="match status" value="1"/>
</dbReference>
<name>A0A8S3T4K7_MYTED</name>
<feature type="compositionally biased region" description="Acidic residues" evidence="5">
    <location>
        <begin position="222"/>
        <end position="238"/>
    </location>
</feature>
<evidence type="ECO:0000256" key="5">
    <source>
        <dbReference type="SAM" id="MobiDB-lite"/>
    </source>
</evidence>
<dbReference type="Pfam" id="PF13637">
    <property type="entry name" value="Ank_4"/>
    <property type="match status" value="1"/>
</dbReference>
<feature type="region of interest" description="Disordered" evidence="5">
    <location>
        <begin position="222"/>
        <end position="269"/>
    </location>
</feature>
<feature type="compositionally biased region" description="Basic and acidic residues" evidence="5">
    <location>
        <begin position="239"/>
        <end position="252"/>
    </location>
</feature>
<dbReference type="Gene3D" id="1.25.40.20">
    <property type="entry name" value="Ankyrin repeat-containing domain"/>
    <property type="match status" value="1"/>
</dbReference>
<gene>
    <name evidence="6" type="ORF">MEDL_41316</name>
</gene>
<evidence type="ECO:0000256" key="3">
    <source>
        <dbReference type="ARBA" id="ARBA00037385"/>
    </source>
</evidence>
<keyword evidence="1" id="KW-0677">Repeat</keyword>
<keyword evidence="2" id="KW-0040">ANK repeat</keyword>
<dbReference type="SUPFAM" id="SSF48403">
    <property type="entry name" value="Ankyrin repeat"/>
    <property type="match status" value="1"/>
</dbReference>
<proteinExistence type="predicted"/>